<evidence type="ECO:0000313" key="1">
    <source>
        <dbReference type="EMBL" id="EJK66107.1"/>
    </source>
</evidence>
<dbReference type="EMBL" id="AGNL01015261">
    <property type="protein sequence ID" value="EJK66107.1"/>
    <property type="molecule type" value="Genomic_DNA"/>
</dbReference>
<organism evidence="1 2">
    <name type="scientific">Thalassiosira oceanica</name>
    <name type="common">Marine diatom</name>
    <dbReference type="NCBI Taxonomy" id="159749"/>
    <lineage>
        <taxon>Eukaryota</taxon>
        <taxon>Sar</taxon>
        <taxon>Stramenopiles</taxon>
        <taxon>Ochrophyta</taxon>
        <taxon>Bacillariophyta</taxon>
        <taxon>Coscinodiscophyceae</taxon>
        <taxon>Thalassiosirophycidae</taxon>
        <taxon>Thalassiosirales</taxon>
        <taxon>Thalassiosiraceae</taxon>
        <taxon>Thalassiosira</taxon>
    </lineage>
</organism>
<comment type="caution">
    <text evidence="1">The sequence shown here is derived from an EMBL/GenBank/DDBJ whole genome shotgun (WGS) entry which is preliminary data.</text>
</comment>
<dbReference type="Proteomes" id="UP000266841">
    <property type="component" value="Unassembled WGS sequence"/>
</dbReference>
<accession>K0T6P6</accession>
<proteinExistence type="predicted"/>
<dbReference type="AlphaFoldDB" id="K0T6P6"/>
<sequence>MPPSRRRRRRWTTLWEGRCRDCAQFRHRGVRGPAVDELFWWQPERTEVASAAKEQFLMKSVNLTQISTE</sequence>
<keyword evidence="2" id="KW-1185">Reference proteome</keyword>
<name>K0T6P6_THAOC</name>
<evidence type="ECO:0000313" key="2">
    <source>
        <dbReference type="Proteomes" id="UP000266841"/>
    </source>
</evidence>
<gene>
    <name evidence="1" type="ORF">THAOC_12988</name>
</gene>
<protein>
    <submittedName>
        <fullName evidence="1">Uncharacterized protein</fullName>
    </submittedName>
</protein>
<reference evidence="1 2" key="1">
    <citation type="journal article" date="2012" name="Genome Biol.">
        <title>Genome and low-iron response of an oceanic diatom adapted to chronic iron limitation.</title>
        <authorList>
            <person name="Lommer M."/>
            <person name="Specht M."/>
            <person name="Roy A.S."/>
            <person name="Kraemer L."/>
            <person name="Andreson R."/>
            <person name="Gutowska M.A."/>
            <person name="Wolf J."/>
            <person name="Bergner S.V."/>
            <person name="Schilhabel M.B."/>
            <person name="Klostermeier U.C."/>
            <person name="Beiko R.G."/>
            <person name="Rosenstiel P."/>
            <person name="Hippler M."/>
            <person name="Laroche J."/>
        </authorList>
    </citation>
    <scope>NUCLEOTIDE SEQUENCE [LARGE SCALE GENOMIC DNA]</scope>
    <source>
        <strain evidence="1 2">CCMP1005</strain>
    </source>
</reference>